<accession>A0AAN0VGP1</accession>
<name>A0AAN0VGP1_9PROT</name>
<dbReference type="SUPFAM" id="SSF52309">
    <property type="entry name" value="N-(deoxy)ribosyltransferase-like"/>
    <property type="match status" value="1"/>
</dbReference>
<reference evidence="2" key="1">
    <citation type="submission" date="2012-06" db="EMBL/GenBank/DDBJ databases">
        <title>Genome analysis of multiple Granulibacter bethesdensis isolates demonstrates substantial genome diversity.</title>
        <authorList>
            <person name="Greenberg D.E."/>
            <person name="Porcella S.F."/>
            <person name="Zarember K."/>
            <person name="Zelazny A.M."/>
            <person name="Bruno D."/>
            <person name="Martens C."/>
            <person name="Barbian K.D."/>
            <person name="Jaske E."/>
            <person name="Holland S.M."/>
        </authorList>
    </citation>
    <scope>NUCLEOTIDE SEQUENCE [LARGE SCALE GENOMIC DNA]</scope>
    <source>
        <strain evidence="2">CGDNIH3</strain>
    </source>
</reference>
<dbReference type="InterPro" id="IPR007710">
    <property type="entry name" value="Nucleoside_deoxyribTrfase"/>
</dbReference>
<dbReference type="EMBL" id="CP003181">
    <property type="protein sequence ID" value="AHJ63834.1"/>
    <property type="molecule type" value="Genomic_DNA"/>
</dbReference>
<dbReference type="InterPro" id="IPR051239">
    <property type="entry name" value="2'-dNMP_N-hydrolase"/>
</dbReference>
<dbReference type="PANTHER" id="PTHR15364">
    <property type="entry name" value="2'-DEOXYNUCLEOSIDE 5'-PHOSPHATE N-HYDROLASE 1"/>
    <property type="match status" value="1"/>
</dbReference>
<dbReference type="KEGG" id="gbc:GbCGDNIH3_1949"/>
<dbReference type="Pfam" id="PF05014">
    <property type="entry name" value="Nuc_deoxyrib_tr"/>
    <property type="match status" value="1"/>
</dbReference>
<dbReference type="PANTHER" id="PTHR15364:SF0">
    <property type="entry name" value="2'-DEOXYNUCLEOSIDE 5'-PHOSPHATE N-HYDROLASE 1"/>
    <property type="match status" value="1"/>
</dbReference>
<evidence type="ECO:0000313" key="1">
    <source>
        <dbReference type="EMBL" id="AHJ63834.1"/>
    </source>
</evidence>
<dbReference type="Gene3D" id="3.40.50.450">
    <property type="match status" value="1"/>
</dbReference>
<dbReference type="AlphaFoldDB" id="A0AAN0VGP1"/>
<dbReference type="GO" id="GO:0009159">
    <property type="term" value="P:deoxyribonucleoside monophosphate catabolic process"/>
    <property type="evidence" value="ECO:0007669"/>
    <property type="project" value="TreeGrafter"/>
</dbReference>
<protein>
    <submittedName>
        <fullName evidence="1">Exported protein</fullName>
    </submittedName>
</protein>
<organism evidence="1 2">
    <name type="scientific">Granulibacter bethesdensis</name>
    <dbReference type="NCBI Taxonomy" id="364410"/>
    <lineage>
        <taxon>Bacteria</taxon>
        <taxon>Pseudomonadati</taxon>
        <taxon>Pseudomonadota</taxon>
        <taxon>Alphaproteobacteria</taxon>
        <taxon>Acetobacterales</taxon>
        <taxon>Acetobacteraceae</taxon>
        <taxon>Granulibacter</taxon>
    </lineage>
</organism>
<dbReference type="GO" id="GO:0070694">
    <property type="term" value="F:5-hydroxymethyl-dUMP N-hydrolase activity"/>
    <property type="evidence" value="ECO:0007669"/>
    <property type="project" value="TreeGrafter"/>
</dbReference>
<evidence type="ECO:0000313" key="2">
    <source>
        <dbReference type="Proteomes" id="UP000019438"/>
    </source>
</evidence>
<gene>
    <name evidence="1" type="ORF">GbCGDNIH3_1949</name>
</gene>
<sequence>MEPPFMSPPDHGVFLVRRPIAYLAGPDVFMPDAPERAARKIAICEHYGFHARAPVAESGTVKLPPWERIFQANLVMMEACDIVIANLTPFRGASADAGTLVELGWFGGKGRPVYGYSNDAASFASRSDAHIARCPDPVAGMEVEDFGLPDNLMIPGLLEEQGIALVMPEDGQSRDFACLDIFERCVALVAVRHGMAPV</sequence>
<dbReference type="Proteomes" id="UP000019438">
    <property type="component" value="Chromosome"/>
</dbReference>
<proteinExistence type="predicted"/>